<gene>
    <name evidence="7" type="primary">atpH</name>
    <name evidence="8" type="ORF">DL346_23400</name>
</gene>
<name>A0A328TZK1_9BACL</name>
<evidence type="ECO:0000256" key="2">
    <source>
        <dbReference type="ARBA" id="ARBA00022448"/>
    </source>
</evidence>
<dbReference type="PANTHER" id="PTHR11910">
    <property type="entry name" value="ATP SYNTHASE DELTA CHAIN"/>
    <property type="match status" value="1"/>
</dbReference>
<dbReference type="HAMAP" id="MF_01416">
    <property type="entry name" value="ATP_synth_delta_bact"/>
    <property type="match status" value="1"/>
</dbReference>
<keyword evidence="4 7" id="KW-0406">Ion transport</keyword>
<evidence type="ECO:0000256" key="4">
    <source>
        <dbReference type="ARBA" id="ARBA00023065"/>
    </source>
</evidence>
<dbReference type="AlphaFoldDB" id="A0A328TZK1"/>
<keyword evidence="5 7" id="KW-0472">Membrane</keyword>
<comment type="subcellular location">
    <subcellularLocation>
        <location evidence="7">Cell membrane</location>
        <topology evidence="7">Peripheral membrane protein</topology>
    </subcellularLocation>
    <subcellularLocation>
        <location evidence="1">Membrane</location>
    </subcellularLocation>
</comment>
<dbReference type="GO" id="GO:0045259">
    <property type="term" value="C:proton-transporting ATP synthase complex"/>
    <property type="evidence" value="ECO:0007669"/>
    <property type="project" value="UniProtKB-KW"/>
</dbReference>
<evidence type="ECO:0000256" key="3">
    <source>
        <dbReference type="ARBA" id="ARBA00022781"/>
    </source>
</evidence>
<keyword evidence="6 7" id="KW-0066">ATP synthesis</keyword>
<dbReference type="OrthoDB" id="9802471at2"/>
<dbReference type="NCBIfam" id="NF004403">
    <property type="entry name" value="PRK05758.2-4"/>
    <property type="match status" value="1"/>
</dbReference>
<dbReference type="GO" id="GO:0005886">
    <property type="term" value="C:plasma membrane"/>
    <property type="evidence" value="ECO:0007669"/>
    <property type="project" value="UniProtKB-SubCell"/>
</dbReference>
<protein>
    <recommendedName>
        <fullName evidence="7">ATP synthase subunit delta</fullName>
    </recommendedName>
    <alternativeName>
        <fullName evidence="7">ATP synthase F(1) sector subunit delta</fullName>
    </alternativeName>
    <alternativeName>
        <fullName evidence="7">F-type ATPase subunit delta</fullName>
        <shortName evidence="7">F-ATPase subunit delta</shortName>
    </alternativeName>
</protein>
<evidence type="ECO:0000256" key="5">
    <source>
        <dbReference type="ARBA" id="ARBA00023136"/>
    </source>
</evidence>
<keyword evidence="9" id="KW-1185">Reference proteome</keyword>
<dbReference type="RefSeq" id="WP_112884813.1">
    <property type="nucleotide sequence ID" value="NZ_QLUW01000005.1"/>
</dbReference>
<sequence>MSRESVVAKRYAKALFELAQSNNAVADVEKQLKIVVDVLAGDAQIRKFLGLPNVEVSKKIDIIKGALSDAVTVMVLNTVELLIIRGRHDAIADVYEAYTKVAGEALGQAHATIYTAKSLSNEELNKVSAQFGSMIGKRIIAKQIVEPALLGGVQVRIGDRLYDGSLSGKLARLEQALKTQAL</sequence>
<dbReference type="Proteomes" id="UP000249260">
    <property type="component" value="Unassembled WGS sequence"/>
</dbReference>
<evidence type="ECO:0000313" key="9">
    <source>
        <dbReference type="Proteomes" id="UP000249260"/>
    </source>
</evidence>
<evidence type="ECO:0000256" key="7">
    <source>
        <dbReference type="HAMAP-Rule" id="MF_01416"/>
    </source>
</evidence>
<keyword evidence="7" id="KW-1003">Cell membrane</keyword>
<dbReference type="SUPFAM" id="SSF47928">
    <property type="entry name" value="N-terminal domain of the delta subunit of the F1F0-ATP synthase"/>
    <property type="match status" value="1"/>
</dbReference>
<proteinExistence type="inferred from homology"/>
<organism evidence="8 9">
    <name type="scientific">Paenibacillus montanisoli</name>
    <dbReference type="NCBI Taxonomy" id="2081970"/>
    <lineage>
        <taxon>Bacteria</taxon>
        <taxon>Bacillati</taxon>
        <taxon>Bacillota</taxon>
        <taxon>Bacilli</taxon>
        <taxon>Bacillales</taxon>
        <taxon>Paenibacillaceae</taxon>
        <taxon>Paenibacillus</taxon>
    </lineage>
</organism>
<comment type="function">
    <text evidence="7">F(1)F(0) ATP synthase produces ATP from ADP in the presence of a proton or sodium gradient. F-type ATPases consist of two structural domains, F(1) containing the extramembraneous catalytic core and F(0) containing the membrane proton channel, linked together by a central stalk and a peripheral stalk. During catalysis, ATP synthesis in the catalytic domain of F(1) is coupled via a rotary mechanism of the central stalk subunits to proton translocation.</text>
</comment>
<evidence type="ECO:0000256" key="1">
    <source>
        <dbReference type="ARBA" id="ARBA00004370"/>
    </source>
</evidence>
<accession>A0A328TZK1</accession>
<dbReference type="EMBL" id="QLUW01000005">
    <property type="protein sequence ID" value="RAP74025.1"/>
    <property type="molecule type" value="Genomic_DNA"/>
</dbReference>
<reference evidence="8 9" key="1">
    <citation type="submission" date="2018-06" db="EMBL/GenBank/DDBJ databases">
        <title>Paenibacillus montanisoli sp. nov., isolated from mountain area soil.</title>
        <authorList>
            <person name="Wu M."/>
        </authorList>
    </citation>
    <scope>NUCLEOTIDE SEQUENCE [LARGE SCALE GENOMIC DNA]</scope>
    <source>
        <strain evidence="8 9">RA17</strain>
    </source>
</reference>
<evidence type="ECO:0000256" key="6">
    <source>
        <dbReference type="ARBA" id="ARBA00023310"/>
    </source>
</evidence>
<dbReference type="PRINTS" id="PR00125">
    <property type="entry name" value="ATPASEDELTA"/>
</dbReference>
<comment type="caution">
    <text evidence="8">The sequence shown here is derived from an EMBL/GenBank/DDBJ whole genome shotgun (WGS) entry which is preliminary data.</text>
</comment>
<keyword evidence="2 7" id="KW-0813">Transport</keyword>
<comment type="function">
    <text evidence="7">This protein is part of the stalk that links CF(0) to CF(1). It either transmits conformational changes from CF(0) to CF(1) or is implicated in proton conduction.</text>
</comment>
<dbReference type="InterPro" id="IPR000711">
    <property type="entry name" value="ATPase_OSCP/dsu"/>
</dbReference>
<evidence type="ECO:0000313" key="8">
    <source>
        <dbReference type="EMBL" id="RAP74025.1"/>
    </source>
</evidence>
<dbReference type="Pfam" id="PF00213">
    <property type="entry name" value="OSCP"/>
    <property type="match status" value="1"/>
</dbReference>
<dbReference type="GO" id="GO:0046933">
    <property type="term" value="F:proton-transporting ATP synthase activity, rotational mechanism"/>
    <property type="evidence" value="ECO:0007669"/>
    <property type="project" value="UniProtKB-UniRule"/>
</dbReference>
<comment type="similarity">
    <text evidence="7">Belongs to the ATPase delta chain family.</text>
</comment>
<dbReference type="Gene3D" id="1.10.520.20">
    <property type="entry name" value="N-terminal domain of the delta subunit of the F1F0-ATP synthase"/>
    <property type="match status" value="1"/>
</dbReference>
<dbReference type="NCBIfam" id="TIGR01145">
    <property type="entry name" value="ATP_synt_delta"/>
    <property type="match status" value="1"/>
</dbReference>
<keyword evidence="7" id="KW-0139">CF(1)</keyword>
<dbReference type="InterPro" id="IPR026015">
    <property type="entry name" value="ATP_synth_OSCP/delta_N_sf"/>
</dbReference>
<keyword evidence="3 7" id="KW-0375">Hydrogen ion transport</keyword>